<accession>A0AAW8DG01</accession>
<name>A0AAW8DG01_9MICC</name>
<proteinExistence type="inferred from homology"/>
<dbReference type="GO" id="GO:0005524">
    <property type="term" value="F:ATP binding"/>
    <property type="evidence" value="ECO:0007669"/>
    <property type="project" value="UniProtKB-KW"/>
</dbReference>
<dbReference type="InterPro" id="IPR027417">
    <property type="entry name" value="P-loop_NTPase"/>
</dbReference>
<dbReference type="Proteomes" id="UP001230951">
    <property type="component" value="Unassembled WGS sequence"/>
</dbReference>
<comment type="similarity">
    <text evidence="10">Belongs to the ABC transporter superfamily. Lipid exporter (TC 3.A.1.106) family.</text>
</comment>
<keyword evidence="5" id="KW-0547">Nucleotide-binding</keyword>
<evidence type="ECO:0000256" key="7">
    <source>
        <dbReference type="ARBA" id="ARBA00022989"/>
    </source>
</evidence>
<sequence length="634" mass="67792">MSSEGEHLAIPAKPSRSLLRLVGLMKPSRGIMTAAILCICGFVTLNVAAPKILGDATDVIAAAVFGAQFDAGRFVFLLLLAAGMYCVTSLLSWAQGRLNALAVQRLAHDLREAVEGKLHRLPVAYYDGRSRGDVLSRATNDLDNVSQTLNQLLSQLLTSTLMVIGSLVMMLLLSPLLAVVSLLAVPVSALASIIVTRRSQKYFVRQWEATSDVNSLVEETATGHETIKLFNAQSSMAVRFADHNDGLYAASSKAQFASGLLVPLMAFVSNASYVGVAIVGALQFLAGAMSIGGIQAFIQFNRLFSQPLGQIGGLAQVLQSCAVSASRVFELLDAAELTGERAEQGANARADSGPGLESRFDAQFDAPSGRVAFEHISFSYRPDAPLIEDLSFQVEPGQTVAIVGHTGAGKTTLVSLLMRFHELGSGRITIDGVDIAGMGRDALRRNFGVVLQDPWIFTGTIRENIEYGFPGASEAEIVAAAEASHVDHFVRSLPNGYSTMLSNGGEPLSQGQRQLLSIARARLSGRPILILDEATSSVDTRTEVLIRQAMHRLRSNKTSFVIAHRLSTIRDADLILVMDHGRIVEHGTHHSLLALGGHYAHLHEAQFAAGGGELAAMPVRSAKHRAGQGEREAS</sequence>
<dbReference type="InterPro" id="IPR036640">
    <property type="entry name" value="ABC1_TM_sf"/>
</dbReference>
<keyword evidence="2" id="KW-0813">Transport</keyword>
<dbReference type="Gene3D" id="1.20.1560.10">
    <property type="entry name" value="ABC transporter type 1, transmembrane domain"/>
    <property type="match status" value="1"/>
</dbReference>
<dbReference type="CDD" id="cd03254">
    <property type="entry name" value="ABCC_Glucan_exporter_like"/>
    <property type="match status" value="1"/>
</dbReference>
<dbReference type="GO" id="GO:0015421">
    <property type="term" value="F:ABC-type oligopeptide transporter activity"/>
    <property type="evidence" value="ECO:0007669"/>
    <property type="project" value="TreeGrafter"/>
</dbReference>
<feature type="transmembrane region" description="Helical" evidence="12">
    <location>
        <begin position="152"/>
        <end position="172"/>
    </location>
</feature>
<dbReference type="FunFam" id="3.40.50.300:FF:000287">
    <property type="entry name" value="Multidrug ABC transporter ATP-binding protein"/>
    <property type="match status" value="1"/>
</dbReference>
<feature type="transmembrane region" description="Helical" evidence="12">
    <location>
        <begin position="273"/>
        <end position="298"/>
    </location>
</feature>
<feature type="domain" description="ABC transporter" evidence="13">
    <location>
        <begin position="371"/>
        <end position="605"/>
    </location>
</feature>
<protein>
    <recommendedName>
        <fullName evidence="11">Fatty acid ABC transporter ATP-binding/permease protein</fullName>
    </recommendedName>
</protein>
<keyword evidence="17" id="KW-1185">Reference proteome</keyword>
<dbReference type="Pfam" id="PF00664">
    <property type="entry name" value="ABC_membrane"/>
    <property type="match status" value="1"/>
</dbReference>
<dbReference type="SMART" id="SM00382">
    <property type="entry name" value="AAA"/>
    <property type="match status" value="1"/>
</dbReference>
<evidence type="ECO:0000256" key="10">
    <source>
        <dbReference type="ARBA" id="ARBA00061644"/>
    </source>
</evidence>
<evidence type="ECO:0000256" key="9">
    <source>
        <dbReference type="ARBA" id="ARBA00055053"/>
    </source>
</evidence>
<evidence type="ECO:0000256" key="1">
    <source>
        <dbReference type="ARBA" id="ARBA00004651"/>
    </source>
</evidence>
<dbReference type="GO" id="GO:0005886">
    <property type="term" value="C:plasma membrane"/>
    <property type="evidence" value="ECO:0007669"/>
    <property type="project" value="UniProtKB-SubCell"/>
</dbReference>
<keyword evidence="6 15" id="KW-0067">ATP-binding</keyword>
<comment type="caution">
    <text evidence="15">The sequence shown here is derived from an EMBL/GenBank/DDBJ whole genome shotgun (WGS) entry which is preliminary data.</text>
</comment>
<feature type="transmembrane region" description="Helical" evidence="12">
    <location>
        <begin position="74"/>
        <end position="94"/>
    </location>
</feature>
<dbReference type="CDD" id="cd18547">
    <property type="entry name" value="ABC_6TM_Tm288_like"/>
    <property type="match status" value="1"/>
</dbReference>
<dbReference type="InterPro" id="IPR011527">
    <property type="entry name" value="ABC1_TM_dom"/>
</dbReference>
<keyword evidence="4 12" id="KW-0812">Transmembrane</keyword>
<dbReference type="InterPro" id="IPR003593">
    <property type="entry name" value="AAA+_ATPase"/>
</dbReference>
<evidence type="ECO:0000313" key="15">
    <source>
        <dbReference type="EMBL" id="MDP9904019.1"/>
    </source>
</evidence>
<evidence type="ECO:0000256" key="2">
    <source>
        <dbReference type="ARBA" id="ARBA00022448"/>
    </source>
</evidence>
<dbReference type="Gene3D" id="3.40.50.300">
    <property type="entry name" value="P-loop containing nucleotide triphosphate hydrolases"/>
    <property type="match status" value="1"/>
</dbReference>
<evidence type="ECO:0000256" key="3">
    <source>
        <dbReference type="ARBA" id="ARBA00022475"/>
    </source>
</evidence>
<gene>
    <name evidence="15" type="ORF">J2S90_000965</name>
    <name evidence="16" type="ORF">J2S93_000734</name>
</gene>
<dbReference type="GO" id="GO:0016887">
    <property type="term" value="F:ATP hydrolysis activity"/>
    <property type="evidence" value="ECO:0007669"/>
    <property type="project" value="InterPro"/>
</dbReference>
<reference evidence="15 17" key="1">
    <citation type="submission" date="2023-07" db="EMBL/GenBank/DDBJ databases">
        <title>Sorghum-associated microbial communities from plants grown in Nebraska, USA.</title>
        <authorList>
            <person name="Schachtman D."/>
        </authorList>
    </citation>
    <scope>NUCLEOTIDE SEQUENCE</scope>
    <source>
        <strain evidence="15">DS1006</strain>
        <strain evidence="16 17">DS1016</strain>
    </source>
</reference>
<dbReference type="SUPFAM" id="SSF90123">
    <property type="entry name" value="ABC transporter transmembrane region"/>
    <property type="match status" value="1"/>
</dbReference>
<evidence type="ECO:0000256" key="8">
    <source>
        <dbReference type="ARBA" id="ARBA00023136"/>
    </source>
</evidence>
<dbReference type="EMBL" id="JAUSTF010000001">
    <property type="protein sequence ID" value="MDQ0179327.1"/>
    <property type="molecule type" value="Genomic_DNA"/>
</dbReference>
<evidence type="ECO:0000259" key="14">
    <source>
        <dbReference type="PROSITE" id="PS50929"/>
    </source>
</evidence>
<dbReference type="Pfam" id="PF00005">
    <property type="entry name" value="ABC_tran"/>
    <property type="match status" value="1"/>
</dbReference>
<dbReference type="AlphaFoldDB" id="A0AAW8DG01"/>
<feature type="domain" description="ABC transmembrane type-1" evidence="14">
    <location>
        <begin position="34"/>
        <end position="320"/>
    </location>
</feature>
<dbReference type="SUPFAM" id="SSF52540">
    <property type="entry name" value="P-loop containing nucleoside triphosphate hydrolases"/>
    <property type="match status" value="1"/>
</dbReference>
<evidence type="ECO:0000256" key="11">
    <source>
        <dbReference type="ARBA" id="ARBA00071747"/>
    </source>
</evidence>
<dbReference type="PROSITE" id="PS50929">
    <property type="entry name" value="ABC_TM1F"/>
    <property type="match status" value="1"/>
</dbReference>
<evidence type="ECO:0000313" key="17">
    <source>
        <dbReference type="Proteomes" id="UP001230951"/>
    </source>
</evidence>
<feature type="transmembrane region" description="Helical" evidence="12">
    <location>
        <begin position="30"/>
        <end position="49"/>
    </location>
</feature>
<comment type="function">
    <text evidence="9">ABC transporter involved in fatty acid import. Transmembrane domains (TMD) form a pore in the membrane and the ATP-binding domain (NBD) is responsible for energy generation.</text>
</comment>
<evidence type="ECO:0000256" key="6">
    <source>
        <dbReference type="ARBA" id="ARBA00022840"/>
    </source>
</evidence>
<dbReference type="PANTHER" id="PTHR43394">
    <property type="entry name" value="ATP-DEPENDENT PERMEASE MDL1, MITOCHONDRIAL"/>
    <property type="match status" value="1"/>
</dbReference>
<dbReference type="PANTHER" id="PTHR43394:SF1">
    <property type="entry name" value="ATP-BINDING CASSETTE SUB-FAMILY B MEMBER 10, MITOCHONDRIAL"/>
    <property type="match status" value="1"/>
</dbReference>
<keyword evidence="3" id="KW-1003">Cell membrane</keyword>
<organism evidence="15 18">
    <name type="scientific">Arthrobacter bambusae</name>
    <dbReference type="NCBI Taxonomy" id="1338426"/>
    <lineage>
        <taxon>Bacteria</taxon>
        <taxon>Bacillati</taxon>
        <taxon>Actinomycetota</taxon>
        <taxon>Actinomycetes</taxon>
        <taxon>Micrococcales</taxon>
        <taxon>Micrococcaceae</taxon>
        <taxon>Arthrobacter</taxon>
    </lineage>
</organism>
<evidence type="ECO:0000313" key="18">
    <source>
        <dbReference type="Proteomes" id="UP001242995"/>
    </source>
</evidence>
<keyword evidence="7 12" id="KW-1133">Transmembrane helix</keyword>
<dbReference type="EMBL" id="JAUSRG010000002">
    <property type="protein sequence ID" value="MDP9904019.1"/>
    <property type="molecule type" value="Genomic_DNA"/>
</dbReference>
<evidence type="ECO:0000259" key="13">
    <source>
        <dbReference type="PROSITE" id="PS50893"/>
    </source>
</evidence>
<dbReference type="InterPro" id="IPR003439">
    <property type="entry name" value="ABC_transporter-like_ATP-bd"/>
</dbReference>
<dbReference type="Proteomes" id="UP001242995">
    <property type="component" value="Unassembled WGS sequence"/>
</dbReference>
<comment type="subcellular location">
    <subcellularLocation>
        <location evidence="1">Cell membrane</location>
        <topology evidence="1">Multi-pass membrane protein</topology>
    </subcellularLocation>
</comment>
<evidence type="ECO:0000256" key="12">
    <source>
        <dbReference type="SAM" id="Phobius"/>
    </source>
</evidence>
<evidence type="ECO:0000313" key="16">
    <source>
        <dbReference type="EMBL" id="MDQ0179327.1"/>
    </source>
</evidence>
<dbReference type="PROSITE" id="PS50893">
    <property type="entry name" value="ABC_TRANSPORTER_2"/>
    <property type="match status" value="1"/>
</dbReference>
<dbReference type="FunFam" id="1.20.1560.10:FF:000011">
    <property type="entry name" value="Multidrug ABC transporter ATP-binding protein"/>
    <property type="match status" value="1"/>
</dbReference>
<dbReference type="InterPro" id="IPR039421">
    <property type="entry name" value="Type_1_exporter"/>
</dbReference>
<evidence type="ECO:0000256" key="4">
    <source>
        <dbReference type="ARBA" id="ARBA00022692"/>
    </source>
</evidence>
<evidence type="ECO:0000256" key="5">
    <source>
        <dbReference type="ARBA" id="ARBA00022741"/>
    </source>
</evidence>
<keyword evidence="8 12" id="KW-0472">Membrane</keyword>